<organism evidence="10 11">
    <name type="scientific">Eragrostis curvula</name>
    <name type="common">weeping love grass</name>
    <dbReference type="NCBI Taxonomy" id="38414"/>
    <lineage>
        <taxon>Eukaryota</taxon>
        <taxon>Viridiplantae</taxon>
        <taxon>Streptophyta</taxon>
        <taxon>Embryophyta</taxon>
        <taxon>Tracheophyta</taxon>
        <taxon>Spermatophyta</taxon>
        <taxon>Magnoliopsida</taxon>
        <taxon>Liliopsida</taxon>
        <taxon>Poales</taxon>
        <taxon>Poaceae</taxon>
        <taxon>PACMAD clade</taxon>
        <taxon>Chloridoideae</taxon>
        <taxon>Eragrostideae</taxon>
        <taxon>Eragrostidinae</taxon>
        <taxon>Eragrostis</taxon>
    </lineage>
</organism>
<keyword evidence="3" id="KW-0862">Zinc</keyword>
<evidence type="ECO:0000256" key="5">
    <source>
        <dbReference type="ARBA" id="ARBA00023125"/>
    </source>
</evidence>
<reference evidence="10 11" key="1">
    <citation type="journal article" date="2019" name="Sci. Rep.">
        <title>A high-quality genome of Eragrostis curvula grass provides insights into Poaceae evolution and supports new strategies to enhance forage quality.</title>
        <authorList>
            <person name="Carballo J."/>
            <person name="Santos B.A.C.M."/>
            <person name="Zappacosta D."/>
            <person name="Garbus I."/>
            <person name="Selva J.P."/>
            <person name="Gallo C.A."/>
            <person name="Diaz A."/>
            <person name="Albertini E."/>
            <person name="Caccamo M."/>
            <person name="Echenique V."/>
        </authorList>
    </citation>
    <scope>NUCLEOTIDE SEQUENCE [LARGE SCALE GENOMIC DNA]</scope>
    <source>
        <strain evidence="11">cv. Victoria</strain>
        <tissue evidence="10">Leaf</tissue>
    </source>
</reference>
<proteinExistence type="predicted"/>
<feature type="domain" description="Dof-type" evidence="9">
    <location>
        <begin position="39"/>
        <end position="69"/>
    </location>
</feature>
<evidence type="ECO:0000256" key="6">
    <source>
        <dbReference type="ARBA" id="ARBA00023163"/>
    </source>
</evidence>
<evidence type="ECO:0000256" key="2">
    <source>
        <dbReference type="ARBA" id="ARBA00022771"/>
    </source>
</evidence>
<feature type="region of interest" description="Disordered" evidence="8">
    <location>
        <begin position="208"/>
        <end position="233"/>
    </location>
</feature>
<evidence type="ECO:0000256" key="3">
    <source>
        <dbReference type="ARBA" id="ARBA00022833"/>
    </source>
</evidence>
<dbReference type="Proteomes" id="UP000324897">
    <property type="component" value="Chromosome 2"/>
</dbReference>
<keyword evidence="7" id="KW-0539">Nucleus</keyword>
<protein>
    <recommendedName>
        <fullName evidence="9">Dof-type domain-containing protein</fullName>
    </recommendedName>
</protein>
<dbReference type="GO" id="GO:0003700">
    <property type="term" value="F:DNA-binding transcription factor activity"/>
    <property type="evidence" value="ECO:0007669"/>
    <property type="project" value="InterPro"/>
</dbReference>
<evidence type="ECO:0000256" key="4">
    <source>
        <dbReference type="ARBA" id="ARBA00023015"/>
    </source>
</evidence>
<evidence type="ECO:0000256" key="1">
    <source>
        <dbReference type="ARBA" id="ARBA00022723"/>
    </source>
</evidence>
<keyword evidence="4" id="KW-0805">Transcription regulation</keyword>
<dbReference type="PANTHER" id="PTHR31992">
    <property type="entry name" value="DOF ZINC FINGER PROTEIN DOF1.4-RELATED"/>
    <property type="match status" value="1"/>
</dbReference>
<dbReference type="InterPro" id="IPR045174">
    <property type="entry name" value="Dof"/>
</dbReference>
<comment type="caution">
    <text evidence="10">The sequence shown here is derived from an EMBL/GenBank/DDBJ whole genome shotgun (WGS) entry which is preliminary data.</text>
</comment>
<evidence type="ECO:0000313" key="10">
    <source>
        <dbReference type="EMBL" id="TVU23714.1"/>
    </source>
</evidence>
<keyword evidence="6" id="KW-0804">Transcription</keyword>
<sequence>MVRCRCLDRSWRRHSSARVVTPAKQSSATTTTTKCRNLARYLCKTCHRYWTQGGTLRNVPVGGARHKNECSSTSSSSSPSSSNTITRAINNNMLTLSALMSFPNVLPTFMSTGFEFSLPVAPPLSLSSSVAPAPSLLIGDSTMTTPSFLDLLGGGVLDHEGTGCHRMKISIPPSFGFGVMQHGVMGNHHGMAPIGGDSATATTQLRGQHEWAGAQHGTNKDDGSATGSDYELQ</sequence>
<dbReference type="EMBL" id="RWGY01000013">
    <property type="protein sequence ID" value="TVU23714.1"/>
    <property type="molecule type" value="Genomic_DNA"/>
</dbReference>
<evidence type="ECO:0000256" key="8">
    <source>
        <dbReference type="SAM" id="MobiDB-lite"/>
    </source>
</evidence>
<keyword evidence="1" id="KW-0479">Metal-binding</keyword>
<keyword evidence="11" id="KW-1185">Reference proteome</keyword>
<feature type="non-terminal residue" evidence="10">
    <location>
        <position position="1"/>
    </location>
</feature>
<keyword evidence="2" id="KW-0863">Zinc-finger</keyword>
<dbReference type="Gramene" id="TVU23714">
    <property type="protein sequence ID" value="TVU23714"/>
    <property type="gene ID" value="EJB05_26093"/>
</dbReference>
<gene>
    <name evidence="10" type="ORF">EJB05_26093</name>
</gene>
<dbReference type="GO" id="GO:0003677">
    <property type="term" value="F:DNA binding"/>
    <property type="evidence" value="ECO:0007669"/>
    <property type="project" value="UniProtKB-KW"/>
</dbReference>
<dbReference type="AlphaFoldDB" id="A0A5J9UJS1"/>
<evidence type="ECO:0000256" key="7">
    <source>
        <dbReference type="ARBA" id="ARBA00023242"/>
    </source>
</evidence>
<name>A0A5J9UJS1_9POAL</name>
<dbReference type="Pfam" id="PF02701">
    <property type="entry name" value="Zn_ribbon_Dof"/>
    <property type="match status" value="1"/>
</dbReference>
<keyword evidence="5" id="KW-0238">DNA-binding</keyword>
<dbReference type="GO" id="GO:0008270">
    <property type="term" value="F:zinc ion binding"/>
    <property type="evidence" value="ECO:0007669"/>
    <property type="project" value="UniProtKB-KW"/>
</dbReference>
<evidence type="ECO:0000313" key="11">
    <source>
        <dbReference type="Proteomes" id="UP000324897"/>
    </source>
</evidence>
<accession>A0A5J9UJS1</accession>
<dbReference type="InterPro" id="IPR003851">
    <property type="entry name" value="Znf_Dof"/>
</dbReference>
<feature type="compositionally biased region" description="Low complexity" evidence="8">
    <location>
        <begin position="71"/>
        <end position="82"/>
    </location>
</feature>
<evidence type="ECO:0000259" key="9">
    <source>
        <dbReference type="Pfam" id="PF02701"/>
    </source>
</evidence>
<feature type="region of interest" description="Disordered" evidence="8">
    <location>
        <begin position="64"/>
        <end position="84"/>
    </location>
</feature>